<comment type="caution">
    <text evidence="1">The sequence shown here is derived from an EMBL/GenBank/DDBJ whole genome shotgun (WGS) entry which is preliminary data.</text>
</comment>
<reference evidence="1 2" key="1">
    <citation type="submission" date="2019-05" db="EMBL/GenBank/DDBJ databases">
        <title>Emergence of the Ug99 lineage of the wheat stem rust pathogen through somatic hybridization.</title>
        <authorList>
            <person name="Li F."/>
            <person name="Upadhyaya N.M."/>
            <person name="Sperschneider J."/>
            <person name="Matny O."/>
            <person name="Nguyen-Phuc H."/>
            <person name="Mago R."/>
            <person name="Raley C."/>
            <person name="Miller M.E."/>
            <person name="Silverstein K.A.T."/>
            <person name="Henningsen E."/>
            <person name="Hirsch C.D."/>
            <person name="Visser B."/>
            <person name="Pretorius Z.A."/>
            <person name="Steffenson B.J."/>
            <person name="Schwessinger B."/>
            <person name="Dodds P.N."/>
            <person name="Figueroa M."/>
        </authorList>
    </citation>
    <scope>NUCLEOTIDE SEQUENCE [LARGE SCALE GENOMIC DNA]</scope>
    <source>
        <strain evidence="1 2">Ug99</strain>
    </source>
</reference>
<sequence length="53" mass="5876">MASLVVSLTIRNGNKDSVTLQDLACQRLLLSTKLAASLDLWSPLYVEKRSVEK</sequence>
<proteinExistence type="predicted"/>
<organism evidence="1 2">
    <name type="scientific">Puccinia graminis f. sp. tritici</name>
    <dbReference type="NCBI Taxonomy" id="56615"/>
    <lineage>
        <taxon>Eukaryota</taxon>
        <taxon>Fungi</taxon>
        <taxon>Dikarya</taxon>
        <taxon>Basidiomycota</taxon>
        <taxon>Pucciniomycotina</taxon>
        <taxon>Pucciniomycetes</taxon>
        <taxon>Pucciniales</taxon>
        <taxon>Pucciniaceae</taxon>
        <taxon>Puccinia</taxon>
    </lineage>
</organism>
<evidence type="ECO:0000313" key="1">
    <source>
        <dbReference type="EMBL" id="KAA1139215.1"/>
    </source>
</evidence>
<accession>A0A5B0SNJ0</accession>
<name>A0A5B0SNJ0_PUCGR</name>
<gene>
    <name evidence="1" type="ORF">PGTUg99_037382</name>
</gene>
<dbReference type="Proteomes" id="UP000325313">
    <property type="component" value="Unassembled WGS sequence"/>
</dbReference>
<protein>
    <submittedName>
        <fullName evidence="1">Uncharacterized protein</fullName>
    </submittedName>
</protein>
<dbReference type="AlphaFoldDB" id="A0A5B0SNJ0"/>
<dbReference type="EMBL" id="VDEP01000001">
    <property type="protein sequence ID" value="KAA1139215.1"/>
    <property type="molecule type" value="Genomic_DNA"/>
</dbReference>
<evidence type="ECO:0000313" key="2">
    <source>
        <dbReference type="Proteomes" id="UP000325313"/>
    </source>
</evidence>